<comment type="caution">
    <text evidence="2">The sequence shown here is derived from an EMBL/GenBank/DDBJ whole genome shotgun (WGS) entry which is preliminary data.</text>
</comment>
<evidence type="ECO:0000313" key="3">
    <source>
        <dbReference type="Proteomes" id="UP000243797"/>
    </source>
</evidence>
<keyword evidence="3" id="KW-1185">Reference proteome</keyword>
<proteinExistence type="predicted"/>
<gene>
    <name evidence="2" type="ORF">CAC42_3651</name>
</gene>
<evidence type="ECO:0000313" key="2">
    <source>
        <dbReference type="EMBL" id="PNS17081.1"/>
    </source>
</evidence>
<feature type="transmembrane region" description="Helical" evidence="1">
    <location>
        <begin position="25"/>
        <end position="47"/>
    </location>
</feature>
<dbReference type="Proteomes" id="UP000243797">
    <property type="component" value="Unassembled WGS sequence"/>
</dbReference>
<dbReference type="EMBL" id="NKHZ01000054">
    <property type="protein sequence ID" value="PNS17081.1"/>
    <property type="molecule type" value="Genomic_DNA"/>
</dbReference>
<organism evidence="2 3">
    <name type="scientific">Sphaceloma murrayae</name>
    <dbReference type="NCBI Taxonomy" id="2082308"/>
    <lineage>
        <taxon>Eukaryota</taxon>
        <taxon>Fungi</taxon>
        <taxon>Dikarya</taxon>
        <taxon>Ascomycota</taxon>
        <taxon>Pezizomycotina</taxon>
        <taxon>Dothideomycetes</taxon>
        <taxon>Dothideomycetidae</taxon>
        <taxon>Myriangiales</taxon>
        <taxon>Elsinoaceae</taxon>
        <taxon>Sphaceloma</taxon>
    </lineage>
</organism>
<keyword evidence="1" id="KW-0472">Membrane</keyword>
<sequence length="121" mass="12800">MAPRRPRARAPNAQSQVWPLSQRDVLVMCGGILIGATCAYISLMFLAPGQVESESVQASKEMASTPAPPRYSVACAGSISGRAVFSMCDHSTAPGLWRLRPSETKMTAVQTMPTASLSSDG</sequence>
<reference evidence="2 3" key="1">
    <citation type="submission" date="2017-06" db="EMBL/GenBank/DDBJ databases">
        <title>Draft genome sequence of a variant of Elsinoe murrayae.</title>
        <authorList>
            <person name="Cheng Q."/>
        </authorList>
    </citation>
    <scope>NUCLEOTIDE SEQUENCE [LARGE SCALE GENOMIC DNA]</scope>
    <source>
        <strain evidence="2 3">CQ-2017a</strain>
    </source>
</reference>
<accession>A0A2K1QPY0</accession>
<evidence type="ECO:0000256" key="1">
    <source>
        <dbReference type="SAM" id="Phobius"/>
    </source>
</evidence>
<name>A0A2K1QPY0_9PEZI</name>
<protein>
    <submittedName>
        <fullName evidence="2">Uncharacterized protein</fullName>
    </submittedName>
</protein>
<dbReference type="InParanoid" id="A0A2K1QPY0"/>
<keyword evidence="1" id="KW-0812">Transmembrane</keyword>
<dbReference type="AlphaFoldDB" id="A0A2K1QPY0"/>
<keyword evidence="1" id="KW-1133">Transmembrane helix</keyword>